<dbReference type="SMART" id="SM00259">
    <property type="entry name" value="ZnF_A20"/>
    <property type="match status" value="2"/>
</dbReference>
<comment type="similarity">
    <text evidence="4">Belongs to the peptidase C64 family.</text>
</comment>
<feature type="compositionally biased region" description="Basic and acidic residues" evidence="16">
    <location>
        <begin position="70"/>
        <end position="81"/>
    </location>
</feature>
<dbReference type="PROSITE" id="PS50802">
    <property type="entry name" value="OTU"/>
    <property type="match status" value="1"/>
</dbReference>
<keyword evidence="10" id="KW-0863">Zinc-finger</keyword>
<feature type="domain" description="OTU" evidence="17">
    <location>
        <begin position="208"/>
        <end position="421"/>
    </location>
</feature>
<dbReference type="InterPro" id="IPR051346">
    <property type="entry name" value="OTU_Deubiquitinase"/>
</dbReference>
<keyword evidence="15" id="KW-0539">Nucleus</keyword>
<evidence type="ECO:0000256" key="15">
    <source>
        <dbReference type="ARBA" id="ARBA00023242"/>
    </source>
</evidence>
<keyword evidence="8" id="KW-0645">Protease</keyword>
<evidence type="ECO:0000256" key="8">
    <source>
        <dbReference type="ARBA" id="ARBA00022670"/>
    </source>
</evidence>
<reference evidence="19 20" key="1">
    <citation type="journal article" date="2018" name="Nat. Ecol. Evol.">
        <title>Genomic signatures of mitonuclear coevolution across populations of Tigriopus californicus.</title>
        <authorList>
            <person name="Barreto F.S."/>
            <person name="Watson E.T."/>
            <person name="Lima T.G."/>
            <person name="Willett C.S."/>
            <person name="Edmands S."/>
            <person name="Li W."/>
            <person name="Burton R.S."/>
        </authorList>
    </citation>
    <scope>NUCLEOTIDE SEQUENCE [LARGE SCALE GENOMIC DNA]</scope>
    <source>
        <strain evidence="19 20">San Diego</strain>
    </source>
</reference>
<feature type="compositionally biased region" description="Low complexity" evidence="16">
    <location>
        <begin position="297"/>
        <end position="318"/>
    </location>
</feature>
<dbReference type="CDD" id="cd22768">
    <property type="entry name" value="OTU_OTUD7"/>
    <property type="match status" value="1"/>
</dbReference>
<organism evidence="19 20">
    <name type="scientific">Tigriopus californicus</name>
    <name type="common">Marine copepod</name>
    <dbReference type="NCBI Taxonomy" id="6832"/>
    <lineage>
        <taxon>Eukaryota</taxon>
        <taxon>Metazoa</taxon>
        <taxon>Ecdysozoa</taxon>
        <taxon>Arthropoda</taxon>
        <taxon>Crustacea</taxon>
        <taxon>Multicrustacea</taxon>
        <taxon>Hexanauplia</taxon>
        <taxon>Copepoda</taxon>
        <taxon>Harpacticoida</taxon>
        <taxon>Harpacticidae</taxon>
        <taxon>Tigriopus</taxon>
    </lineage>
</organism>
<evidence type="ECO:0000256" key="9">
    <source>
        <dbReference type="ARBA" id="ARBA00022723"/>
    </source>
</evidence>
<keyword evidence="6" id="KW-0963">Cytoplasm</keyword>
<keyword evidence="12" id="KW-0378">Hydrolase</keyword>
<feature type="compositionally biased region" description="Polar residues" evidence="16">
    <location>
        <begin position="58"/>
        <end position="67"/>
    </location>
</feature>
<comment type="catalytic activity">
    <reaction evidence="1">
        <text>Thiol-dependent hydrolysis of ester, thioester, amide, peptide and isopeptide bonds formed by the C-terminal Gly of ubiquitin (a 76-residue protein attached to proteins as an intracellular targeting signal).</text>
        <dbReference type="EC" id="3.4.19.12"/>
    </reaction>
</comment>
<keyword evidence="7" id="KW-0597">Phosphoprotein</keyword>
<evidence type="ECO:0000256" key="7">
    <source>
        <dbReference type="ARBA" id="ARBA00022553"/>
    </source>
</evidence>
<dbReference type="Gene3D" id="1.20.5.4770">
    <property type="match status" value="1"/>
</dbReference>
<dbReference type="OMA" id="PSANIMT"/>
<dbReference type="Proteomes" id="UP000318571">
    <property type="component" value="Chromosome 4"/>
</dbReference>
<evidence type="ECO:0000256" key="10">
    <source>
        <dbReference type="ARBA" id="ARBA00022771"/>
    </source>
</evidence>
<accession>A0A553NN97</accession>
<keyword evidence="11" id="KW-0833">Ubl conjugation pathway</keyword>
<dbReference type="GO" id="GO:0071947">
    <property type="term" value="P:protein deubiquitination involved in ubiquitin-dependent protein catabolic process"/>
    <property type="evidence" value="ECO:0007669"/>
    <property type="project" value="TreeGrafter"/>
</dbReference>
<evidence type="ECO:0000313" key="19">
    <source>
        <dbReference type="EMBL" id="TRY66919.1"/>
    </source>
</evidence>
<dbReference type="STRING" id="6832.A0A553NN97"/>
<sequence>MFCFVNVDIGRLNSEHSATRQSHPSANIMTLRYDEGRAPRYGDHVPSKRVIRPIRQGTPHTHPNQLLDTDLPHDDESHERISPLRSTNAEKVQQKFNQSGRVVKMERGISKASENEYIISQARSQVENEFQPSPDSPDSTPGVFHSGITACGFIDTPVYTFILPDLTIYSEDYRGFLEKDLIELSSLISLEQSGRLNWWAETGTCQRLWPLATTGDGNCLLHAASLGMWGFHDRLLTLRKALHSFLSCSEASAAIYRRWRWQSHRQNLQYGLHLSEKEWEDEWKSVLRLASSEPRHGSSCSSGSSASSSAMSMSPTSSNRRWSRISLVAMGGETDFKGVDGQPQTLYESLEEVHVLALAHILRRPIIVVADVVLRDMNGEALAPIPFGGIYLPLECSASECHKSPLLLTYNAGHFSALVSMQTEDADENSWMPAVIPLTDSNHSLLPLHFAVDPGPDFIWDQDEYQEEVVHSLTLHPNVHVNLVNAYLEIVKVALPEYFLDPPNTMGHANSKTTKQALSVAKQFGSIGKKLKKNLGKLARNSSFRGDAKDGNNSVDARRRFELDRELKAKQREEQIELEEKRKREIFLNGGYIDCLTPGCSGQGTSDHGYLCKSCFTKQKNLAKNGDLASKHGNSRFYVGIAASEGDEIDGHVVMPSSTSMTVKLPAENGIPSILNGSPCKSSGCDFFGSAEFDFLCSKCYSQMKKR</sequence>
<evidence type="ECO:0000313" key="20">
    <source>
        <dbReference type="Proteomes" id="UP000318571"/>
    </source>
</evidence>
<comment type="subcellular location">
    <subcellularLocation>
        <location evidence="3">Cytoplasm</location>
    </subcellularLocation>
    <subcellularLocation>
        <location evidence="2">Nucleus</location>
    </subcellularLocation>
</comment>
<feature type="region of interest" description="Disordered" evidence="16">
    <location>
        <begin position="293"/>
        <end position="318"/>
    </location>
</feature>
<evidence type="ECO:0000256" key="6">
    <source>
        <dbReference type="ARBA" id="ARBA00022490"/>
    </source>
</evidence>
<keyword evidence="9" id="KW-0479">Metal-binding</keyword>
<dbReference type="GO" id="GO:0005634">
    <property type="term" value="C:nucleus"/>
    <property type="evidence" value="ECO:0007669"/>
    <property type="project" value="UniProtKB-SubCell"/>
</dbReference>
<dbReference type="EMBL" id="VCGU01000011">
    <property type="protein sequence ID" value="TRY66919.1"/>
    <property type="molecule type" value="Genomic_DNA"/>
</dbReference>
<dbReference type="Pfam" id="PF02338">
    <property type="entry name" value="OTU"/>
    <property type="match status" value="1"/>
</dbReference>
<evidence type="ECO:0000256" key="12">
    <source>
        <dbReference type="ARBA" id="ARBA00022801"/>
    </source>
</evidence>
<dbReference type="GO" id="GO:0003677">
    <property type="term" value="F:DNA binding"/>
    <property type="evidence" value="ECO:0007669"/>
    <property type="project" value="InterPro"/>
</dbReference>
<evidence type="ECO:0000256" key="16">
    <source>
        <dbReference type="SAM" id="MobiDB-lite"/>
    </source>
</evidence>
<gene>
    <name evidence="19" type="ORF">TCAL_09925</name>
</gene>
<evidence type="ECO:0000256" key="11">
    <source>
        <dbReference type="ARBA" id="ARBA00022786"/>
    </source>
</evidence>
<evidence type="ECO:0000256" key="2">
    <source>
        <dbReference type="ARBA" id="ARBA00004123"/>
    </source>
</evidence>
<dbReference type="EC" id="3.4.19.12" evidence="5"/>
<dbReference type="GO" id="GO:0070536">
    <property type="term" value="P:protein K63-linked deubiquitination"/>
    <property type="evidence" value="ECO:0007669"/>
    <property type="project" value="TreeGrafter"/>
</dbReference>
<dbReference type="PANTHER" id="PTHR13367:SF27">
    <property type="entry name" value="OTU DOMAIN-CONTAINING PROTEIN"/>
    <property type="match status" value="1"/>
</dbReference>
<evidence type="ECO:0000256" key="4">
    <source>
        <dbReference type="ARBA" id="ARBA00005865"/>
    </source>
</evidence>
<dbReference type="InterPro" id="IPR002653">
    <property type="entry name" value="Znf_A20"/>
</dbReference>
<evidence type="ECO:0000256" key="5">
    <source>
        <dbReference type="ARBA" id="ARBA00012759"/>
    </source>
</evidence>
<feature type="region of interest" description="Disordered" evidence="16">
    <location>
        <begin position="54"/>
        <end position="81"/>
    </location>
</feature>
<dbReference type="Pfam" id="PF01754">
    <property type="entry name" value="zf-A20"/>
    <property type="match status" value="1"/>
</dbReference>
<evidence type="ECO:0000259" key="17">
    <source>
        <dbReference type="PROSITE" id="PS50802"/>
    </source>
</evidence>
<evidence type="ECO:0000256" key="14">
    <source>
        <dbReference type="ARBA" id="ARBA00022833"/>
    </source>
</evidence>
<dbReference type="GO" id="GO:0008270">
    <property type="term" value="F:zinc ion binding"/>
    <property type="evidence" value="ECO:0007669"/>
    <property type="project" value="UniProtKB-KW"/>
</dbReference>
<dbReference type="GO" id="GO:0004843">
    <property type="term" value="F:cysteine-type deubiquitinase activity"/>
    <property type="evidence" value="ECO:0007669"/>
    <property type="project" value="UniProtKB-EC"/>
</dbReference>
<dbReference type="GO" id="GO:0005737">
    <property type="term" value="C:cytoplasm"/>
    <property type="evidence" value="ECO:0007669"/>
    <property type="project" value="UniProtKB-SubCell"/>
</dbReference>
<name>A0A553NN97_TIGCA</name>
<evidence type="ECO:0000256" key="13">
    <source>
        <dbReference type="ARBA" id="ARBA00022807"/>
    </source>
</evidence>
<dbReference type="GO" id="GO:0070530">
    <property type="term" value="F:K63-linked polyubiquitin modification-dependent protein binding"/>
    <property type="evidence" value="ECO:0007669"/>
    <property type="project" value="TreeGrafter"/>
</dbReference>
<evidence type="ECO:0000256" key="1">
    <source>
        <dbReference type="ARBA" id="ARBA00000707"/>
    </source>
</evidence>
<evidence type="ECO:0000256" key="3">
    <source>
        <dbReference type="ARBA" id="ARBA00004496"/>
    </source>
</evidence>
<comment type="caution">
    <text evidence="19">The sequence shown here is derived from an EMBL/GenBank/DDBJ whole genome shotgun (WGS) entry which is preliminary data.</text>
</comment>
<keyword evidence="20" id="KW-1185">Reference proteome</keyword>
<dbReference type="PANTHER" id="PTHR13367">
    <property type="entry name" value="UBIQUITIN THIOESTERASE"/>
    <property type="match status" value="1"/>
</dbReference>
<protein>
    <recommendedName>
        <fullName evidence="5">ubiquitinyl hydrolase 1</fullName>
        <ecNumber evidence="5">3.4.19.12</ecNumber>
    </recommendedName>
</protein>
<feature type="domain" description="A20-type" evidence="18">
    <location>
        <begin position="674"/>
        <end position="707"/>
    </location>
</feature>
<dbReference type="PROSITE" id="PS51036">
    <property type="entry name" value="ZF_A20"/>
    <property type="match status" value="1"/>
</dbReference>
<dbReference type="GO" id="GO:0071108">
    <property type="term" value="P:protein K48-linked deubiquitination"/>
    <property type="evidence" value="ECO:0007669"/>
    <property type="project" value="TreeGrafter"/>
</dbReference>
<evidence type="ECO:0000259" key="18">
    <source>
        <dbReference type="PROSITE" id="PS51036"/>
    </source>
</evidence>
<proteinExistence type="inferred from homology"/>
<dbReference type="GO" id="GO:0035871">
    <property type="term" value="P:protein K11-linked deubiquitination"/>
    <property type="evidence" value="ECO:0007669"/>
    <property type="project" value="TreeGrafter"/>
</dbReference>
<dbReference type="AlphaFoldDB" id="A0A553NN97"/>
<keyword evidence="14" id="KW-0862">Zinc</keyword>
<dbReference type="InterPro" id="IPR003323">
    <property type="entry name" value="OTU_dom"/>
</dbReference>
<keyword evidence="13" id="KW-0788">Thiol protease</keyword>